<gene>
    <name evidence="14" type="primary">sdhC</name>
    <name evidence="14" type="ORF">CU669_02310</name>
</gene>
<dbReference type="InterPro" id="IPR018495">
    <property type="entry name" value="Succ_DH_cyt_bsu_CS"/>
</dbReference>
<dbReference type="PIRSF" id="PIRSF000178">
    <property type="entry name" value="SDH_cyt_b560"/>
    <property type="match status" value="1"/>
</dbReference>
<keyword evidence="8 13" id="KW-1133">Transmembrane helix</keyword>
<evidence type="ECO:0000256" key="11">
    <source>
        <dbReference type="ARBA" id="ARBA00025912"/>
    </source>
</evidence>
<dbReference type="Pfam" id="PF01127">
    <property type="entry name" value="Sdh_cyt"/>
    <property type="match status" value="1"/>
</dbReference>
<proteinExistence type="inferred from homology"/>
<dbReference type="GO" id="GO:0006099">
    <property type="term" value="P:tricarboxylic acid cycle"/>
    <property type="evidence" value="ECO:0007669"/>
    <property type="project" value="InterPro"/>
</dbReference>
<evidence type="ECO:0000256" key="12">
    <source>
        <dbReference type="PIRSR" id="PIRSR000178-1"/>
    </source>
</evidence>
<evidence type="ECO:0000256" key="6">
    <source>
        <dbReference type="ARBA" id="ARBA00022692"/>
    </source>
</evidence>
<keyword evidence="10 13" id="KW-0472">Membrane</keyword>
<feature type="transmembrane region" description="Helical" evidence="13">
    <location>
        <begin position="21"/>
        <end position="46"/>
    </location>
</feature>
<keyword evidence="5 12" id="KW-0349">Heme</keyword>
<dbReference type="InterPro" id="IPR014314">
    <property type="entry name" value="Succ_DH_cytb556"/>
</dbReference>
<name>A0A364P482_9PROT</name>
<feature type="transmembrane region" description="Helical" evidence="13">
    <location>
        <begin position="58"/>
        <end position="83"/>
    </location>
</feature>
<evidence type="ECO:0000256" key="3">
    <source>
        <dbReference type="ARBA" id="ARBA00007244"/>
    </source>
</evidence>
<reference evidence="14 15" key="1">
    <citation type="submission" date="2017-11" db="EMBL/GenBank/DDBJ databases">
        <title>Draft genome sequence of magnetotactic bacterium Magnetospirillum kuznetsovii LBB-42.</title>
        <authorList>
            <person name="Grouzdev D.S."/>
            <person name="Rysina M.S."/>
            <person name="Baslerov R.V."/>
            <person name="Koziaeva V."/>
        </authorList>
    </citation>
    <scope>NUCLEOTIDE SEQUENCE [LARGE SCALE GENOMIC DNA]</scope>
    <source>
        <strain evidence="14 15">LBB-42</strain>
    </source>
</reference>
<protein>
    <recommendedName>
        <fullName evidence="4">Succinate dehydrogenase cytochrome b556 subunit</fullName>
    </recommendedName>
</protein>
<feature type="binding site" description="axial binding residue" evidence="12">
    <location>
        <position position="81"/>
    </location>
    <ligand>
        <name>heme</name>
        <dbReference type="ChEBI" id="CHEBI:30413"/>
        <note>ligand shared with second transmembrane subunit</note>
    </ligand>
    <ligandPart>
        <name>Fe</name>
        <dbReference type="ChEBI" id="CHEBI:18248"/>
    </ligandPart>
</feature>
<evidence type="ECO:0000256" key="4">
    <source>
        <dbReference type="ARBA" id="ARBA00020076"/>
    </source>
</evidence>
<dbReference type="PANTHER" id="PTHR10978">
    <property type="entry name" value="SUCCINATE DEHYDROGENASE CYTOCHROME B560 SUBUNIT"/>
    <property type="match status" value="1"/>
</dbReference>
<dbReference type="OrthoDB" id="9799441at2"/>
<keyword evidence="9 12" id="KW-0408">Iron</keyword>
<evidence type="ECO:0000256" key="9">
    <source>
        <dbReference type="ARBA" id="ARBA00023004"/>
    </source>
</evidence>
<keyword evidence="7 12" id="KW-0479">Metal-binding</keyword>
<keyword evidence="6 13" id="KW-0812">Transmembrane</keyword>
<dbReference type="PROSITE" id="PS01001">
    <property type="entry name" value="SDH_CYT_2"/>
    <property type="match status" value="1"/>
</dbReference>
<dbReference type="GO" id="GO:0046872">
    <property type="term" value="F:metal ion binding"/>
    <property type="evidence" value="ECO:0007669"/>
    <property type="project" value="UniProtKB-KW"/>
</dbReference>
<sequence>MTTRNRPLSPHVQIYKMPFTAILSISHRITGIALALGTVVLGYWLASAAYGPAAYGHAQAILGSLVGKLVLFGWTGALFYHLCNGIRHLFWDVGHGYEKAEADKSGRMVVAAAAALTLLAWIIG</sequence>
<dbReference type="CDD" id="cd03499">
    <property type="entry name" value="SQR_TypeC_SdhC"/>
    <property type="match status" value="1"/>
</dbReference>
<feature type="transmembrane region" description="Helical" evidence="13">
    <location>
        <begin position="104"/>
        <end position="123"/>
    </location>
</feature>
<dbReference type="GO" id="GO:0009055">
    <property type="term" value="F:electron transfer activity"/>
    <property type="evidence" value="ECO:0007669"/>
    <property type="project" value="InterPro"/>
</dbReference>
<evidence type="ECO:0000313" key="15">
    <source>
        <dbReference type="Proteomes" id="UP000251075"/>
    </source>
</evidence>
<evidence type="ECO:0000256" key="1">
    <source>
        <dbReference type="ARBA" id="ARBA00004050"/>
    </source>
</evidence>
<evidence type="ECO:0000256" key="13">
    <source>
        <dbReference type="SAM" id="Phobius"/>
    </source>
</evidence>
<dbReference type="NCBIfam" id="TIGR02970">
    <property type="entry name" value="succ_dehyd_cytB"/>
    <property type="match status" value="1"/>
</dbReference>
<dbReference type="RefSeq" id="WP_112142158.1">
    <property type="nucleotide sequence ID" value="NZ_PGTO01000001.1"/>
</dbReference>
<comment type="subcellular location">
    <subcellularLocation>
        <location evidence="2">Membrane</location>
        <topology evidence="2">Multi-pass membrane protein</topology>
    </subcellularLocation>
</comment>
<comment type="caution">
    <text evidence="14">The sequence shown here is derived from an EMBL/GenBank/DDBJ whole genome shotgun (WGS) entry which is preliminary data.</text>
</comment>
<organism evidence="14 15">
    <name type="scientific">Paramagnetospirillum kuznetsovii</name>
    <dbReference type="NCBI Taxonomy" id="2053833"/>
    <lineage>
        <taxon>Bacteria</taxon>
        <taxon>Pseudomonadati</taxon>
        <taxon>Pseudomonadota</taxon>
        <taxon>Alphaproteobacteria</taxon>
        <taxon>Rhodospirillales</taxon>
        <taxon>Magnetospirillaceae</taxon>
        <taxon>Paramagnetospirillum</taxon>
    </lineage>
</organism>
<accession>A0A364P482</accession>
<evidence type="ECO:0000256" key="2">
    <source>
        <dbReference type="ARBA" id="ARBA00004141"/>
    </source>
</evidence>
<evidence type="ECO:0000256" key="8">
    <source>
        <dbReference type="ARBA" id="ARBA00022989"/>
    </source>
</evidence>
<evidence type="ECO:0000256" key="5">
    <source>
        <dbReference type="ARBA" id="ARBA00022617"/>
    </source>
</evidence>
<comment type="function">
    <text evidence="1">Membrane-anchoring subunit of succinate dehydrogenase (SDH).</text>
</comment>
<evidence type="ECO:0000313" key="14">
    <source>
        <dbReference type="EMBL" id="RAU23925.1"/>
    </source>
</evidence>
<comment type="similarity">
    <text evidence="3">Belongs to the cytochrome b560 family.</text>
</comment>
<keyword evidence="15" id="KW-1185">Reference proteome</keyword>
<dbReference type="InterPro" id="IPR034804">
    <property type="entry name" value="SQR/QFR_C/D"/>
</dbReference>
<evidence type="ECO:0000256" key="10">
    <source>
        <dbReference type="ARBA" id="ARBA00023136"/>
    </source>
</evidence>
<comment type="subunit">
    <text evidence="11">Part of an enzyme complex containing four subunits: a flavoprotein, an iron-sulfur protein, plus two membrane-anchoring proteins, SdhC and SdhD. The complex can form homotrimers.</text>
</comment>
<dbReference type="PANTHER" id="PTHR10978:SF5">
    <property type="entry name" value="SUCCINATE DEHYDROGENASE CYTOCHROME B560 SUBUNIT, MITOCHONDRIAL"/>
    <property type="match status" value="1"/>
</dbReference>
<dbReference type="AlphaFoldDB" id="A0A364P482"/>
<dbReference type="Gene3D" id="1.20.1300.10">
    <property type="entry name" value="Fumarate reductase/succinate dehydrogenase, transmembrane subunit"/>
    <property type="match status" value="1"/>
</dbReference>
<dbReference type="SUPFAM" id="SSF81343">
    <property type="entry name" value="Fumarate reductase respiratory complex transmembrane subunits"/>
    <property type="match status" value="1"/>
</dbReference>
<dbReference type="GO" id="GO:0016020">
    <property type="term" value="C:membrane"/>
    <property type="evidence" value="ECO:0007669"/>
    <property type="project" value="UniProtKB-SubCell"/>
</dbReference>
<dbReference type="Proteomes" id="UP000251075">
    <property type="component" value="Unassembled WGS sequence"/>
</dbReference>
<dbReference type="InterPro" id="IPR000701">
    <property type="entry name" value="SuccDH_FuR_B_TM-su"/>
</dbReference>
<evidence type="ECO:0000256" key="7">
    <source>
        <dbReference type="ARBA" id="ARBA00022723"/>
    </source>
</evidence>
<dbReference type="EMBL" id="PGTO01000001">
    <property type="protein sequence ID" value="RAU23925.1"/>
    <property type="molecule type" value="Genomic_DNA"/>
</dbReference>
<comment type="cofactor">
    <cofactor evidence="12">
        <name>heme</name>
        <dbReference type="ChEBI" id="CHEBI:30413"/>
    </cofactor>
    <text evidence="12">The heme is bound between the two transmembrane subunits.</text>
</comment>